<dbReference type="AlphaFoldDB" id="A0A0H4KAW4"/>
<dbReference type="GO" id="GO:0004029">
    <property type="term" value="F:aldehyde dehydrogenase (NAD+) activity"/>
    <property type="evidence" value="ECO:0007669"/>
    <property type="project" value="TreeGrafter"/>
</dbReference>
<organism evidence="6 7">
    <name type="scientific">Priestia filamentosa</name>
    <dbReference type="NCBI Taxonomy" id="1402861"/>
    <lineage>
        <taxon>Bacteria</taxon>
        <taxon>Bacillati</taxon>
        <taxon>Bacillota</taxon>
        <taxon>Bacilli</taxon>
        <taxon>Bacillales</taxon>
        <taxon>Bacillaceae</taxon>
        <taxon>Priestia</taxon>
    </lineage>
</organism>
<dbReference type="GO" id="GO:0005737">
    <property type="term" value="C:cytoplasm"/>
    <property type="evidence" value="ECO:0007669"/>
    <property type="project" value="TreeGrafter"/>
</dbReference>
<dbReference type="InterPro" id="IPR016163">
    <property type="entry name" value="Ald_DH_C"/>
</dbReference>
<dbReference type="PANTHER" id="PTHR43570:SF16">
    <property type="entry name" value="ALDEHYDE DEHYDROGENASE TYPE III, ISOFORM Q"/>
    <property type="match status" value="1"/>
</dbReference>
<dbReference type="PROSITE" id="PS00070">
    <property type="entry name" value="ALDEHYDE_DEHYDR_CYS"/>
    <property type="match status" value="1"/>
</dbReference>
<dbReference type="PROSITE" id="PS00687">
    <property type="entry name" value="ALDEHYDE_DEHYDR_GLU"/>
    <property type="match status" value="1"/>
</dbReference>
<evidence type="ECO:0000256" key="5">
    <source>
        <dbReference type="RuleBase" id="RU003345"/>
    </source>
</evidence>
<dbReference type="InterPro" id="IPR015590">
    <property type="entry name" value="Aldehyde_DH_dom"/>
</dbReference>
<dbReference type="CDD" id="cd07136">
    <property type="entry name" value="ALDH_YwdH-P39616"/>
    <property type="match status" value="1"/>
</dbReference>
<keyword evidence="7" id="KW-1185">Reference proteome</keyword>
<gene>
    <name evidence="6" type="ORF">BEH_03240</name>
</gene>
<dbReference type="FunFam" id="3.40.605.10:FF:000004">
    <property type="entry name" value="Aldehyde dehydrogenase"/>
    <property type="match status" value="1"/>
</dbReference>
<comment type="similarity">
    <text evidence="1 4 5">Belongs to the aldehyde dehydrogenase family.</text>
</comment>
<evidence type="ECO:0000256" key="2">
    <source>
        <dbReference type="ARBA" id="ARBA00023002"/>
    </source>
</evidence>
<dbReference type="InterPro" id="IPR016162">
    <property type="entry name" value="Ald_DH_N"/>
</dbReference>
<dbReference type="KEGG" id="beo:BEH_03240"/>
<dbReference type="PANTHER" id="PTHR43570">
    <property type="entry name" value="ALDEHYDE DEHYDROGENASE"/>
    <property type="match status" value="1"/>
</dbReference>
<evidence type="ECO:0000256" key="1">
    <source>
        <dbReference type="ARBA" id="ARBA00009986"/>
    </source>
</evidence>
<dbReference type="Proteomes" id="UP000036202">
    <property type="component" value="Chromosome"/>
</dbReference>
<dbReference type="InterPro" id="IPR012394">
    <property type="entry name" value="Aldehyde_DH_NAD(P)"/>
</dbReference>
<dbReference type="RefSeq" id="WP_040057211.1">
    <property type="nucleotide sequence ID" value="NZ_CP011974.1"/>
</dbReference>
<keyword evidence="3" id="KW-0520">NAD</keyword>
<dbReference type="EMBL" id="CP011974">
    <property type="protein sequence ID" value="AKO91207.1"/>
    <property type="molecule type" value="Genomic_DNA"/>
</dbReference>
<name>A0A0H4KAW4_9BACI</name>
<evidence type="ECO:0000313" key="6">
    <source>
        <dbReference type="EMBL" id="AKO91207.1"/>
    </source>
</evidence>
<dbReference type="InterPro" id="IPR029510">
    <property type="entry name" value="Ald_DH_CS_GLU"/>
</dbReference>
<reference evidence="6 7" key="1">
    <citation type="journal article" date="2015" name="PLoS ONE">
        <title>Genome Sequence of Bacillus endophyticus and Analysis of Its Companion Mechanism in the Ketogulonigenium vulgare-Bacillus Strain Consortium.</title>
        <authorList>
            <person name="Jia N."/>
            <person name="Du J."/>
            <person name="Ding M.Z."/>
            <person name="Gao F."/>
            <person name="Yuan Y.J."/>
        </authorList>
    </citation>
    <scope>NUCLEOTIDE SEQUENCE [LARGE SCALE GENOMIC DNA]</scope>
    <source>
        <strain evidence="6 7">Hbe603</strain>
    </source>
</reference>
<dbReference type="Gene3D" id="3.40.309.10">
    <property type="entry name" value="Aldehyde Dehydrogenase, Chain A, domain 2"/>
    <property type="match status" value="1"/>
</dbReference>
<dbReference type="InterPro" id="IPR016161">
    <property type="entry name" value="Ald_DH/histidinol_DH"/>
</dbReference>
<proteinExistence type="inferred from homology"/>
<sequence length="457" mass="51904">MKDRILSLIEKQRTFFGTDTTKDVAFRKENLKKLKSAVKRYEQQLLDALHKDLHKSETEAYMTEIAFIYEEIRFVLKNLDSWTKPQKVKTPVSHLGSKSYLYREPYGVTLIIAPWNYPVQLQFSPLIGAIAGGNTALLKPSEYTPTVSRWISELIQETFPSEYIAVVEGGVEESQALLNERFDYIFFTGSVAVGKEVMKAAANYLTPLTLELGGKSPCIVDQDANIELATKRIAWGKFTNAGQTCIAPDYVIVHEQIRADFVQQLKAVVQEFYGKTPLNSEKFGKIVSKRHFTRLITFLQDGDIVFGGQYEEVENRISPTLLENVTWEDSVMKEEIFGPILPLFSFTKFEDLKYHLDQAPNPLALYYFSEDEKKQEKIINSFSFGGGCINDTVMHVANIHLPFGGVGESGMGKYHGEGSFDAFTHEKGILKQTTKFDLPVRYPSFKNSLKYVKKLLK</sequence>
<dbReference type="SUPFAM" id="SSF53720">
    <property type="entry name" value="ALDH-like"/>
    <property type="match status" value="1"/>
</dbReference>
<reference evidence="7" key="2">
    <citation type="submission" date="2015-06" db="EMBL/GenBank/DDBJ databases">
        <title>Genome Sequence of Bacillus endophyticus and Analysis of its Companion Mechanism in the Ketogulonigenium vulgare-Bacillus strain Consortium.</title>
        <authorList>
            <person name="Jia N."/>
            <person name="Du J."/>
            <person name="Ding M.-Z."/>
            <person name="Gao F."/>
            <person name="Yuan Y.-J."/>
        </authorList>
    </citation>
    <scope>NUCLEOTIDE SEQUENCE [LARGE SCALE GENOMIC DNA]</scope>
    <source>
        <strain evidence="7">Hbe603</strain>
    </source>
</reference>
<accession>A0A0H4KAW4</accession>
<evidence type="ECO:0000313" key="7">
    <source>
        <dbReference type="Proteomes" id="UP000036202"/>
    </source>
</evidence>
<keyword evidence="2 4" id="KW-0560">Oxidoreductase</keyword>
<dbReference type="OrthoDB" id="9762913at2"/>
<evidence type="ECO:0000256" key="4">
    <source>
        <dbReference type="PIRNR" id="PIRNR036492"/>
    </source>
</evidence>
<dbReference type="GO" id="GO:0006081">
    <property type="term" value="P:aldehyde metabolic process"/>
    <property type="evidence" value="ECO:0007669"/>
    <property type="project" value="InterPro"/>
</dbReference>
<dbReference type="PIRSF" id="PIRSF036492">
    <property type="entry name" value="ALDH"/>
    <property type="match status" value="1"/>
</dbReference>
<dbReference type="InterPro" id="IPR016160">
    <property type="entry name" value="Ald_DH_CS_CYS"/>
</dbReference>
<dbReference type="Gene3D" id="3.40.605.10">
    <property type="entry name" value="Aldehyde Dehydrogenase, Chain A, domain 1"/>
    <property type="match status" value="1"/>
</dbReference>
<dbReference type="Pfam" id="PF00171">
    <property type="entry name" value="Aldedh"/>
    <property type="match status" value="1"/>
</dbReference>
<protein>
    <recommendedName>
        <fullName evidence="4">Aldehyde dehydrogenase</fullName>
    </recommendedName>
</protein>
<dbReference type="FunFam" id="3.40.309.10:FF:000003">
    <property type="entry name" value="Aldehyde dehydrogenase"/>
    <property type="match status" value="1"/>
</dbReference>
<evidence type="ECO:0000256" key="3">
    <source>
        <dbReference type="ARBA" id="ARBA00023027"/>
    </source>
</evidence>
<dbReference type="PATRIC" id="fig|135735.6.peg.596"/>